<evidence type="ECO:0000256" key="2">
    <source>
        <dbReference type="ARBA" id="ARBA00022692"/>
    </source>
</evidence>
<feature type="transmembrane region" description="Helical" evidence="9">
    <location>
        <begin position="143"/>
        <end position="164"/>
    </location>
</feature>
<feature type="transmembrane region" description="Helical" evidence="9">
    <location>
        <begin position="289"/>
        <end position="308"/>
    </location>
</feature>
<reference evidence="11" key="1">
    <citation type="submission" date="2025-08" db="UniProtKB">
        <authorList>
            <consortium name="Ensembl"/>
        </authorList>
    </citation>
    <scope>IDENTIFICATION</scope>
</reference>
<evidence type="ECO:0000259" key="10">
    <source>
        <dbReference type="PROSITE" id="PS50262"/>
    </source>
</evidence>
<dbReference type="PROSITE" id="PS51257">
    <property type="entry name" value="PROKAR_LIPOPROTEIN"/>
    <property type="match status" value="1"/>
</dbReference>
<reference evidence="11" key="2">
    <citation type="submission" date="2025-09" db="UniProtKB">
        <authorList>
            <consortium name="Ensembl"/>
        </authorList>
    </citation>
    <scope>IDENTIFICATION</scope>
</reference>
<evidence type="ECO:0000256" key="6">
    <source>
        <dbReference type="ARBA" id="ARBA00023170"/>
    </source>
</evidence>
<evidence type="ECO:0000313" key="11">
    <source>
        <dbReference type="Ensembl" id="ENSHCOP00000027467.1"/>
    </source>
</evidence>
<sequence length="360" mass="39861">MDLDLRSTPAPGGGGGGCPPVGIQLEGVILPPVLTVDVVLGLLGNAVALWVFCFRVKSWSANTVFLVNMVAADFLALVSLPLRIDALLRGHWVFGDVVCRLNLFLMFSNRTASIALMTVIAFYRYVKVVHPHHRFNRMSKRQAGILSLVVWLLVSSPRVPMLAYNHIKELFLKKKTSFTITNYFKRYLKRLLAGIVILVETHRVLTVLEFVIALALLVFYSVQISRSLKRRQMGNVAKVRKAMRVCAAVVAIFLVCFLPTTITTLGLWVSRSLRPWDCAAFYALTQLNIVSLSLNFLNSALDPILYVFSSSVFRKELLAAVPPRLRCKRAVEGTSSVSTSQSTGQVELESVKMTAGSEAS</sequence>
<keyword evidence="12" id="KW-1185">Reference proteome</keyword>
<dbReference type="PROSITE" id="PS50262">
    <property type="entry name" value="G_PROTEIN_RECEP_F1_2"/>
    <property type="match status" value="1"/>
</dbReference>
<evidence type="ECO:0000256" key="3">
    <source>
        <dbReference type="ARBA" id="ARBA00022989"/>
    </source>
</evidence>
<dbReference type="Pfam" id="PF00001">
    <property type="entry name" value="7tm_1"/>
    <property type="match status" value="1"/>
</dbReference>
<evidence type="ECO:0000256" key="8">
    <source>
        <dbReference type="SAM" id="MobiDB-lite"/>
    </source>
</evidence>
<evidence type="ECO:0000256" key="7">
    <source>
        <dbReference type="ARBA" id="ARBA00023224"/>
    </source>
</evidence>
<dbReference type="GeneTree" id="ENSGT01140000282516"/>
<evidence type="ECO:0000313" key="12">
    <source>
        <dbReference type="Proteomes" id="UP000264820"/>
    </source>
</evidence>
<name>A0A3Q3E9K7_HIPCM</name>
<dbReference type="Gene3D" id="1.20.1070.10">
    <property type="entry name" value="Rhodopsin 7-helix transmembrane proteins"/>
    <property type="match status" value="1"/>
</dbReference>
<keyword evidence="7" id="KW-0807">Transducer</keyword>
<evidence type="ECO:0000256" key="5">
    <source>
        <dbReference type="ARBA" id="ARBA00023136"/>
    </source>
</evidence>
<keyword evidence="2 9" id="KW-0812">Transmembrane</keyword>
<dbReference type="PANTHER" id="PTHR46048:SF10">
    <property type="entry name" value="HYDROXYCARBOXYLIC ACID RECEPTOR 1-4-RELATED"/>
    <property type="match status" value="1"/>
</dbReference>
<dbReference type="PRINTS" id="PR00237">
    <property type="entry name" value="GPCRRHODOPSN"/>
</dbReference>
<dbReference type="InterPro" id="IPR000276">
    <property type="entry name" value="GPCR_Rhodpsn"/>
</dbReference>
<feature type="region of interest" description="Disordered" evidence="8">
    <location>
        <begin position="336"/>
        <end position="360"/>
    </location>
</feature>
<dbReference type="PANTHER" id="PTHR46048">
    <property type="entry name" value="HYDROXYCARBOXYLIC ACID RECEPTOR 2"/>
    <property type="match status" value="1"/>
</dbReference>
<keyword evidence="4" id="KW-0297">G-protein coupled receptor</keyword>
<feature type="transmembrane region" description="Helical" evidence="9">
    <location>
        <begin position="29"/>
        <end position="52"/>
    </location>
</feature>
<feature type="transmembrane region" description="Helical" evidence="9">
    <location>
        <begin position="64"/>
        <end position="84"/>
    </location>
</feature>
<dbReference type="GO" id="GO:0004930">
    <property type="term" value="F:G protein-coupled receptor activity"/>
    <property type="evidence" value="ECO:0007669"/>
    <property type="project" value="UniProtKB-KW"/>
</dbReference>
<evidence type="ECO:0000256" key="4">
    <source>
        <dbReference type="ARBA" id="ARBA00023040"/>
    </source>
</evidence>
<keyword evidence="6" id="KW-0675">Receptor</keyword>
<accession>A0A3Q3E9K7</accession>
<feature type="domain" description="G-protein coupled receptors family 1 profile" evidence="10">
    <location>
        <begin position="44"/>
        <end position="306"/>
    </location>
</feature>
<organism evidence="11 12">
    <name type="scientific">Hippocampus comes</name>
    <name type="common">Tiger tail seahorse</name>
    <dbReference type="NCBI Taxonomy" id="109280"/>
    <lineage>
        <taxon>Eukaryota</taxon>
        <taxon>Metazoa</taxon>
        <taxon>Chordata</taxon>
        <taxon>Craniata</taxon>
        <taxon>Vertebrata</taxon>
        <taxon>Euteleostomi</taxon>
        <taxon>Actinopterygii</taxon>
        <taxon>Neopterygii</taxon>
        <taxon>Teleostei</taxon>
        <taxon>Neoteleostei</taxon>
        <taxon>Acanthomorphata</taxon>
        <taxon>Syngnathiaria</taxon>
        <taxon>Syngnathiformes</taxon>
        <taxon>Syngnathoidei</taxon>
        <taxon>Syngnathidae</taxon>
        <taxon>Hippocampus</taxon>
    </lineage>
</organism>
<protein>
    <submittedName>
        <fullName evidence="11">Oxoeicosanoid receptor 1</fullName>
    </submittedName>
</protein>
<feature type="compositionally biased region" description="Low complexity" evidence="8">
    <location>
        <begin position="336"/>
        <end position="347"/>
    </location>
</feature>
<feature type="transmembrane region" description="Helical" evidence="9">
    <location>
        <begin position="204"/>
        <end position="224"/>
    </location>
</feature>
<proteinExistence type="predicted"/>
<dbReference type="InterPro" id="IPR017452">
    <property type="entry name" value="GPCR_Rhodpsn_7TM"/>
</dbReference>
<keyword evidence="3 9" id="KW-1133">Transmembrane helix</keyword>
<dbReference type="Ensembl" id="ENSHCOT00000023639.1">
    <property type="protein sequence ID" value="ENSHCOP00000027467.1"/>
    <property type="gene ID" value="ENSHCOG00000019334.1"/>
</dbReference>
<evidence type="ECO:0000256" key="9">
    <source>
        <dbReference type="SAM" id="Phobius"/>
    </source>
</evidence>
<feature type="transmembrane region" description="Helical" evidence="9">
    <location>
        <begin position="245"/>
        <end position="269"/>
    </location>
</feature>
<comment type="subcellular location">
    <subcellularLocation>
        <location evidence="1">Membrane</location>
        <topology evidence="1">Multi-pass membrane protein</topology>
    </subcellularLocation>
</comment>
<dbReference type="AlphaFoldDB" id="A0A3Q3E9K7"/>
<dbReference type="InterPro" id="IPR051893">
    <property type="entry name" value="HCARs"/>
</dbReference>
<evidence type="ECO:0000256" key="1">
    <source>
        <dbReference type="ARBA" id="ARBA00004141"/>
    </source>
</evidence>
<feature type="transmembrane region" description="Helical" evidence="9">
    <location>
        <begin position="104"/>
        <end position="123"/>
    </location>
</feature>
<dbReference type="GO" id="GO:0005886">
    <property type="term" value="C:plasma membrane"/>
    <property type="evidence" value="ECO:0007669"/>
    <property type="project" value="TreeGrafter"/>
</dbReference>
<keyword evidence="5 9" id="KW-0472">Membrane</keyword>
<dbReference type="SUPFAM" id="SSF81321">
    <property type="entry name" value="Family A G protein-coupled receptor-like"/>
    <property type="match status" value="1"/>
</dbReference>
<dbReference type="Proteomes" id="UP000264820">
    <property type="component" value="Unplaced"/>
</dbReference>